<gene>
    <name evidence="2" type="ORF">I0C86_41545</name>
</gene>
<keyword evidence="3" id="KW-1185">Reference proteome</keyword>
<dbReference type="EMBL" id="JADPUN010000422">
    <property type="protein sequence ID" value="MBF9135338.1"/>
    <property type="molecule type" value="Genomic_DNA"/>
</dbReference>
<feature type="transmembrane region" description="Helical" evidence="1">
    <location>
        <begin position="77"/>
        <end position="96"/>
    </location>
</feature>
<sequence>MSDLPALPVYGFRADAGGLLSLAITILLPILVGLITRRSTSAGTKAVLLLTLAAVKVILEAWLQAANTAATFEWIPVVYTTAVNLAIAVAVHFGLYRPTGATDAAQRSLVADRPTPPPV</sequence>
<accession>A0ABS0HAV5</accession>
<protein>
    <recommendedName>
        <fullName evidence="4">Holin</fullName>
    </recommendedName>
</protein>
<keyword evidence="1" id="KW-1133">Transmembrane helix</keyword>
<evidence type="ECO:0008006" key="4">
    <source>
        <dbReference type="Google" id="ProtNLM"/>
    </source>
</evidence>
<keyword evidence="1" id="KW-0472">Membrane</keyword>
<comment type="caution">
    <text evidence="2">The sequence shown here is derived from an EMBL/GenBank/DDBJ whole genome shotgun (WGS) entry which is preliminary data.</text>
</comment>
<proteinExistence type="predicted"/>
<dbReference type="Proteomes" id="UP000638560">
    <property type="component" value="Unassembled WGS sequence"/>
</dbReference>
<evidence type="ECO:0000256" key="1">
    <source>
        <dbReference type="SAM" id="Phobius"/>
    </source>
</evidence>
<evidence type="ECO:0000313" key="2">
    <source>
        <dbReference type="EMBL" id="MBF9135338.1"/>
    </source>
</evidence>
<evidence type="ECO:0000313" key="3">
    <source>
        <dbReference type="Proteomes" id="UP000638560"/>
    </source>
</evidence>
<dbReference type="RefSeq" id="WP_196206791.1">
    <property type="nucleotide sequence ID" value="NZ_JADPUN010000422.1"/>
</dbReference>
<name>A0ABS0HAV5_9ACTN</name>
<feature type="transmembrane region" description="Helical" evidence="1">
    <location>
        <begin position="16"/>
        <end position="35"/>
    </location>
</feature>
<reference evidence="2 3" key="1">
    <citation type="submission" date="2020-11" db="EMBL/GenBank/DDBJ databases">
        <title>A novel isolate from a Black sea contaminated sediment with potential to produce alkanes: Plantactinospora alkalitolerans sp. nov.</title>
        <authorList>
            <person name="Carro L."/>
            <person name="Veyisoglu A."/>
            <person name="Guven K."/>
            <person name="Schumann P."/>
            <person name="Klenk H.-P."/>
            <person name="Sahin N."/>
        </authorList>
    </citation>
    <scope>NUCLEOTIDE SEQUENCE [LARGE SCALE GENOMIC DNA]</scope>
    <source>
        <strain evidence="2 3">S1510</strain>
    </source>
</reference>
<feature type="transmembrane region" description="Helical" evidence="1">
    <location>
        <begin position="47"/>
        <end position="65"/>
    </location>
</feature>
<keyword evidence="1" id="KW-0812">Transmembrane</keyword>
<organism evidence="2 3">
    <name type="scientific">Plantactinospora alkalitolerans</name>
    <dbReference type="NCBI Taxonomy" id="2789879"/>
    <lineage>
        <taxon>Bacteria</taxon>
        <taxon>Bacillati</taxon>
        <taxon>Actinomycetota</taxon>
        <taxon>Actinomycetes</taxon>
        <taxon>Micromonosporales</taxon>
        <taxon>Micromonosporaceae</taxon>
        <taxon>Plantactinospora</taxon>
    </lineage>
</organism>